<proteinExistence type="predicted"/>
<accession>A0A819NZZ3</accession>
<feature type="non-terminal residue" evidence="2">
    <location>
        <position position="173"/>
    </location>
</feature>
<reference evidence="2" key="1">
    <citation type="submission" date="2021-02" db="EMBL/GenBank/DDBJ databases">
        <authorList>
            <person name="Nowell W R."/>
        </authorList>
    </citation>
    <scope>NUCLEOTIDE SEQUENCE</scope>
</reference>
<evidence type="ECO:0008006" key="4">
    <source>
        <dbReference type="Google" id="ProtNLM"/>
    </source>
</evidence>
<name>A0A819NZZ3_9BILA</name>
<dbReference type="Proteomes" id="UP000663845">
    <property type="component" value="Unassembled WGS sequence"/>
</dbReference>
<comment type="caution">
    <text evidence="2">The sequence shown here is derived from an EMBL/GenBank/DDBJ whole genome shotgun (WGS) entry which is preliminary data.</text>
</comment>
<sequence length="173" mass="20795">MAMTNNKTHCFTCNTDKITYLCNGCFKKFCLLDLTRHRQILNEELHLIINDYNQFKERFDDQKPTSHDLSLIDQINQWETDSIDKIKQKAQECRNIIIDYSQIFLNNTEKKFNDLYEQLKQFHNESEFNEINLNYLRHELIKIREESNNTPKTSIWLDSQPFINEISVILLEN</sequence>
<protein>
    <recommendedName>
        <fullName evidence="4">B box-type domain-containing protein</fullName>
    </recommendedName>
</protein>
<evidence type="ECO:0000313" key="1">
    <source>
        <dbReference type="EMBL" id="CAF1170482.1"/>
    </source>
</evidence>
<dbReference type="EMBL" id="CAJNOG010000319">
    <property type="protein sequence ID" value="CAF1170482.1"/>
    <property type="molecule type" value="Genomic_DNA"/>
</dbReference>
<gene>
    <name evidence="1" type="ORF">JYZ213_LOCUS25185</name>
    <name evidence="2" type="ORF">OXD698_LOCUS29755</name>
</gene>
<dbReference type="EMBL" id="CAJOAZ010003398">
    <property type="protein sequence ID" value="CAF4005103.1"/>
    <property type="molecule type" value="Genomic_DNA"/>
</dbReference>
<dbReference type="AlphaFoldDB" id="A0A819NZZ3"/>
<evidence type="ECO:0000313" key="2">
    <source>
        <dbReference type="EMBL" id="CAF4005103.1"/>
    </source>
</evidence>
<dbReference type="Proteomes" id="UP000663844">
    <property type="component" value="Unassembled WGS sequence"/>
</dbReference>
<organism evidence="2 3">
    <name type="scientific">Adineta steineri</name>
    <dbReference type="NCBI Taxonomy" id="433720"/>
    <lineage>
        <taxon>Eukaryota</taxon>
        <taxon>Metazoa</taxon>
        <taxon>Spiralia</taxon>
        <taxon>Gnathifera</taxon>
        <taxon>Rotifera</taxon>
        <taxon>Eurotatoria</taxon>
        <taxon>Bdelloidea</taxon>
        <taxon>Adinetida</taxon>
        <taxon>Adinetidae</taxon>
        <taxon>Adineta</taxon>
    </lineage>
</organism>
<evidence type="ECO:0000313" key="3">
    <source>
        <dbReference type="Proteomes" id="UP000663844"/>
    </source>
</evidence>